<proteinExistence type="predicted"/>
<evidence type="ECO:0000313" key="4">
    <source>
        <dbReference type="Proteomes" id="UP000075531"/>
    </source>
</evidence>
<dbReference type="NCBIfam" id="NF037970">
    <property type="entry name" value="vanZ_1"/>
    <property type="match status" value="1"/>
</dbReference>
<gene>
    <name evidence="3" type="ORF">CLTEP_20440</name>
</gene>
<evidence type="ECO:0000256" key="1">
    <source>
        <dbReference type="SAM" id="Phobius"/>
    </source>
</evidence>
<evidence type="ECO:0000313" key="3">
    <source>
        <dbReference type="EMBL" id="KYH34043.1"/>
    </source>
</evidence>
<sequence>MNKHKNKISIILSWTAVLLWLVIIFSFSAQPATESDGLSKKVTKVIIETVDKVVQIDNDKKSTIDLIQKFDHIIRKCAHFTVYIVLGLLMMNALMRSGVKLFNAFLLAIVFCIAYATSDEIHQLFVPGRGPRATDVLIDSAGAFVGSGVYTLIYPRGVKFSKRK</sequence>
<protein>
    <submittedName>
        <fullName evidence="3">VanZ like family protein</fullName>
    </submittedName>
</protein>
<organism evidence="3 4">
    <name type="scientific">Clostridium tepidiprofundi DSM 19306</name>
    <dbReference type="NCBI Taxonomy" id="1121338"/>
    <lineage>
        <taxon>Bacteria</taxon>
        <taxon>Bacillati</taxon>
        <taxon>Bacillota</taxon>
        <taxon>Clostridia</taxon>
        <taxon>Eubacteriales</taxon>
        <taxon>Clostridiaceae</taxon>
        <taxon>Clostridium</taxon>
    </lineage>
</organism>
<keyword evidence="1" id="KW-0472">Membrane</keyword>
<feature type="transmembrane region" description="Helical" evidence="1">
    <location>
        <begin position="98"/>
        <end position="116"/>
    </location>
</feature>
<keyword evidence="4" id="KW-1185">Reference proteome</keyword>
<evidence type="ECO:0000259" key="2">
    <source>
        <dbReference type="Pfam" id="PF04892"/>
    </source>
</evidence>
<dbReference type="RefSeq" id="WP_066826376.1">
    <property type="nucleotide sequence ID" value="NZ_LTBA01000028.1"/>
</dbReference>
<dbReference type="InterPro" id="IPR016747">
    <property type="entry name" value="Phosphotransbutyrylase"/>
</dbReference>
<dbReference type="AlphaFoldDB" id="A0A151B2N6"/>
<comment type="caution">
    <text evidence="3">The sequence shown here is derived from an EMBL/GenBank/DDBJ whole genome shotgun (WGS) entry which is preliminary data.</text>
</comment>
<reference evidence="3 4" key="1">
    <citation type="submission" date="2016-02" db="EMBL/GenBank/DDBJ databases">
        <title>Genome sequence of Clostridium tepidiprofundi DSM 19306.</title>
        <authorList>
            <person name="Poehlein A."/>
            <person name="Daniel R."/>
        </authorList>
    </citation>
    <scope>NUCLEOTIDE SEQUENCE [LARGE SCALE GENOMIC DNA]</scope>
    <source>
        <strain evidence="3 4">DSM 19306</strain>
    </source>
</reference>
<keyword evidence="1" id="KW-1133">Transmembrane helix</keyword>
<dbReference type="Pfam" id="PF04892">
    <property type="entry name" value="VanZ"/>
    <property type="match status" value="1"/>
</dbReference>
<feature type="transmembrane region" description="Helical" evidence="1">
    <location>
        <begin position="136"/>
        <end position="154"/>
    </location>
</feature>
<dbReference type="PATRIC" id="fig|1121338.3.peg.2131"/>
<dbReference type="STRING" id="1121338.CLTEP_20440"/>
<keyword evidence="1" id="KW-0812">Transmembrane</keyword>
<accession>A0A151B2N6</accession>
<dbReference type="EMBL" id="LTBA01000028">
    <property type="protein sequence ID" value="KYH34043.1"/>
    <property type="molecule type" value="Genomic_DNA"/>
</dbReference>
<name>A0A151B2N6_9CLOT</name>
<dbReference type="Proteomes" id="UP000075531">
    <property type="component" value="Unassembled WGS sequence"/>
</dbReference>
<dbReference type="PIRSF" id="PIRSF019083">
    <property type="entry name" value="UCP019083_VanZ"/>
    <property type="match status" value="1"/>
</dbReference>
<dbReference type="OrthoDB" id="291892at2"/>
<feature type="transmembrane region" description="Helical" evidence="1">
    <location>
        <begin position="73"/>
        <end position="91"/>
    </location>
</feature>
<feature type="domain" description="VanZ-like" evidence="2">
    <location>
        <begin position="15"/>
        <end position="153"/>
    </location>
</feature>
<dbReference type="InterPro" id="IPR006976">
    <property type="entry name" value="VanZ-like"/>
</dbReference>